<accession>A0A409XDT2</accession>
<protein>
    <recommendedName>
        <fullName evidence="3">Cell division cycle protein 123</fullName>
    </recommendedName>
</protein>
<gene>
    <name evidence="1" type="ORF">CVT25_009152</name>
</gene>
<evidence type="ECO:0008006" key="3">
    <source>
        <dbReference type="Google" id="ProtNLM"/>
    </source>
</evidence>
<reference evidence="1 2" key="1">
    <citation type="journal article" date="2018" name="Evol. Lett.">
        <title>Horizontal gene cluster transfer increased hallucinogenic mushroom diversity.</title>
        <authorList>
            <person name="Reynolds H.T."/>
            <person name="Vijayakumar V."/>
            <person name="Gluck-Thaler E."/>
            <person name="Korotkin H.B."/>
            <person name="Matheny P.B."/>
            <person name="Slot J.C."/>
        </authorList>
    </citation>
    <scope>NUCLEOTIDE SEQUENCE [LARGE SCALE GENOMIC DNA]</scope>
    <source>
        <strain evidence="1 2">2631</strain>
    </source>
</reference>
<proteinExistence type="predicted"/>
<dbReference type="Proteomes" id="UP000283269">
    <property type="component" value="Unassembled WGS sequence"/>
</dbReference>
<name>A0A409XDT2_PSICY</name>
<dbReference type="InParanoid" id="A0A409XDT2"/>
<evidence type="ECO:0000313" key="1">
    <source>
        <dbReference type="EMBL" id="PPQ88916.1"/>
    </source>
</evidence>
<evidence type="ECO:0000313" key="2">
    <source>
        <dbReference type="Proteomes" id="UP000283269"/>
    </source>
</evidence>
<dbReference type="AlphaFoldDB" id="A0A409XDT2"/>
<comment type="caution">
    <text evidence="1">The sequence shown here is derived from an EMBL/GenBank/DDBJ whole genome shotgun (WGS) entry which is preliminary data.</text>
</comment>
<sequence>MQITINKIPFSALEEYPERFNTTYHEYDELPSDLKALEPERTASDLDAILREKVYSIFVPFIHSLRSNPPEHHSFPLSHEDCQLLARVALVALSKDNRRVSEVHDIDLEILARRISRTVPCFDGTRAWFVRMETGSPKNGRGGVGPFTNARQVLESICTSRRAYDYLKHTCSTPGETDTLHFLPWREDIDTSNEFRMFVPPSERVRAISEYSTSGKWATLPREKMEEVVRKMLECHDAFREKAKAGAALPTAGYTIDLHCSKNKAEGWIVEALEVNMFGAQNGAGSCLFNWVEDGSWQKMYGLGDELELRILYEKP</sequence>
<dbReference type="OrthoDB" id="360540at2759"/>
<keyword evidence="2" id="KW-1185">Reference proteome</keyword>
<organism evidence="1 2">
    <name type="scientific">Psilocybe cyanescens</name>
    <dbReference type="NCBI Taxonomy" id="93625"/>
    <lineage>
        <taxon>Eukaryota</taxon>
        <taxon>Fungi</taxon>
        <taxon>Dikarya</taxon>
        <taxon>Basidiomycota</taxon>
        <taxon>Agaricomycotina</taxon>
        <taxon>Agaricomycetes</taxon>
        <taxon>Agaricomycetidae</taxon>
        <taxon>Agaricales</taxon>
        <taxon>Agaricineae</taxon>
        <taxon>Strophariaceae</taxon>
        <taxon>Psilocybe</taxon>
    </lineage>
</organism>
<dbReference type="EMBL" id="NHYD01001992">
    <property type="protein sequence ID" value="PPQ88916.1"/>
    <property type="molecule type" value="Genomic_DNA"/>
</dbReference>